<dbReference type="RefSeq" id="XP_046121595.1">
    <property type="nucleotide sequence ID" value="XM_046266251.1"/>
</dbReference>
<dbReference type="GO" id="GO:0003950">
    <property type="term" value="F:NAD+ poly-ADP-ribosyltransferase activity"/>
    <property type="evidence" value="ECO:0007669"/>
    <property type="project" value="InterPro"/>
</dbReference>
<evidence type="ECO:0000256" key="3">
    <source>
        <dbReference type="ARBA" id="ARBA00022695"/>
    </source>
</evidence>
<keyword evidence="4" id="KW-0520">NAD</keyword>
<dbReference type="InterPro" id="IPR000608">
    <property type="entry name" value="UBC"/>
</dbReference>
<reference evidence="7" key="1">
    <citation type="journal article" date="2021" name="IMA Fungus">
        <title>Genomic characterization of three marine fungi, including Emericellopsis atlantica sp. nov. with signatures of a generalist lifestyle and marine biomass degradation.</title>
        <authorList>
            <person name="Hagestad O.C."/>
            <person name="Hou L."/>
            <person name="Andersen J.H."/>
            <person name="Hansen E.H."/>
            <person name="Altermark B."/>
            <person name="Li C."/>
            <person name="Kuhnert E."/>
            <person name="Cox R.J."/>
            <person name="Crous P.W."/>
            <person name="Spatafora J.W."/>
            <person name="Lail K."/>
            <person name="Amirebrahimi M."/>
            <person name="Lipzen A."/>
            <person name="Pangilinan J."/>
            <person name="Andreopoulos W."/>
            <person name="Hayes R.D."/>
            <person name="Ng V."/>
            <person name="Grigoriev I.V."/>
            <person name="Jackson S.A."/>
            <person name="Sutton T.D.S."/>
            <person name="Dobson A.D.W."/>
            <person name="Rama T."/>
        </authorList>
    </citation>
    <scope>NUCLEOTIDE SEQUENCE</scope>
    <source>
        <strain evidence="7">TS7</strain>
    </source>
</reference>
<sequence>MGRKTFNAHLQQAKKASVSNVSCVQAGESDGQLAFTFSYPDLRPLKVVIMAKDTDAYPAKADYFLFVSSDEPDPHIVSFLQGLVGFFNKKTLPQIVDFVSASLTTYLLEPCGRAGAESASQKSLGCEDVSLDLGNEGSSLDDQLDYDGTDSSMGEDENDFQPISSDDDHDCLNLSSTEAATHALDCLHTGPEALKRQRKDLRAAMEAGFSIGVYNHDAEHTRGHCIIFSLSVPIMRLGIPEEACETWHLDKEKHLVLLMKTTGGYPIPDIYIQDRLKTETFRFEFGQCEEAKPTAASAEQVFQTSRARGLDDTRKGAFEPLYMFQYISRTLTNDLPALLNRRRQDNVSWLAALHSLRSYGGKTTPQACAAPWNDTASQPWVLQQDHALEPLVNIPLVAMQHALQLFMRCGRYCVNCYRAMDDGFQSMRPHVCENPLCLDHYILPQPGASPYVVDLLLRHFPLSLKLKVPAPPRDGASLLECQTQMSHGDPSHGIATLLPTETMPKLPQTWIKAGRPFILFPKIALSTQLLSGGFPSLSTYTLEGHPQERAHEFDFEITAYHSAGKASTVTASSTNWDATVASLRNLQSLVLNMYAYAFCDDLYSLKPDDRPAALTLLTLGIRSVLKMREFLLAHPDRLLSDAPEIIDQNTYRLLLWIVAANRSPIVQDEPIPPAGPVEEGSNSQPNMVLGGPKGWLQFRFVQGSPEKEQRFRSEVEAHRKGAVPTFFAWHGSCLGNWHGIVNEGLKFDRTVNGRSFGDGVYLGKMFSTSMIYSLRAFPAPETWPNSVLRVNAALSICEVVNRPDLFIAKHPHFVVDHIEWIQCRFLLAQGLALQIPMSAVPRHEGINTQMAQSSSAKRESSGSIKRPSLSANDQDASLSVKFEGLDLDGFLDNPNDEATKRRRLDTDFEPGVLEWNELPKLPEPSWATMTATRRLAQERREMMKTQDETDLAEQGWYIDFKQLDKAATLFRWVVELHSFDEALPLAQDMKAKGCNSIVLEVFPGADYPLTPPFIRVVRPLFLEFARGGGGHVTAGGAICSELLTSSGWSPALSIEKALIQVRLGLCDTERPARLRSLSPSDKACYSISEAVRAYKRVANTHGWKISPELATMASAWALV</sequence>
<gene>
    <name evidence="7" type="ORF">F5Z01DRAFT_695050</name>
</gene>
<evidence type="ECO:0000256" key="5">
    <source>
        <dbReference type="SAM" id="MobiDB-lite"/>
    </source>
</evidence>
<organism evidence="7 8">
    <name type="scientific">Emericellopsis atlantica</name>
    <dbReference type="NCBI Taxonomy" id="2614577"/>
    <lineage>
        <taxon>Eukaryota</taxon>
        <taxon>Fungi</taxon>
        <taxon>Dikarya</taxon>
        <taxon>Ascomycota</taxon>
        <taxon>Pezizomycotina</taxon>
        <taxon>Sordariomycetes</taxon>
        <taxon>Hypocreomycetidae</taxon>
        <taxon>Hypocreales</taxon>
        <taxon>Bionectriaceae</taxon>
        <taxon>Emericellopsis</taxon>
    </lineage>
</organism>
<evidence type="ECO:0000256" key="1">
    <source>
        <dbReference type="ARBA" id="ARBA00022676"/>
    </source>
</evidence>
<dbReference type="GeneID" id="70297154"/>
<dbReference type="Gene3D" id="3.10.110.10">
    <property type="entry name" value="Ubiquitin Conjugating Enzyme"/>
    <property type="match status" value="1"/>
</dbReference>
<protein>
    <recommendedName>
        <fullName evidence="6">UBC core domain-containing protein</fullName>
    </recommendedName>
</protein>
<accession>A0A9P8CUK8</accession>
<dbReference type="GO" id="GO:0016779">
    <property type="term" value="F:nucleotidyltransferase activity"/>
    <property type="evidence" value="ECO:0007669"/>
    <property type="project" value="UniProtKB-KW"/>
</dbReference>
<keyword evidence="3" id="KW-0548">Nucleotidyltransferase</keyword>
<evidence type="ECO:0000313" key="8">
    <source>
        <dbReference type="Proteomes" id="UP000887229"/>
    </source>
</evidence>
<keyword evidence="1" id="KW-0328">Glycosyltransferase</keyword>
<dbReference type="InterPro" id="IPR051838">
    <property type="entry name" value="ARTD_PARP"/>
</dbReference>
<evidence type="ECO:0000256" key="4">
    <source>
        <dbReference type="ARBA" id="ARBA00023027"/>
    </source>
</evidence>
<feature type="domain" description="UBC core" evidence="6">
    <location>
        <begin position="930"/>
        <end position="1107"/>
    </location>
</feature>
<dbReference type="PROSITE" id="PS50127">
    <property type="entry name" value="UBC_2"/>
    <property type="match status" value="1"/>
</dbReference>
<dbReference type="OrthoDB" id="109543at2759"/>
<comment type="caution">
    <text evidence="7">The sequence shown here is derived from an EMBL/GenBank/DDBJ whole genome shotgun (WGS) entry which is preliminary data.</text>
</comment>
<dbReference type="Pfam" id="PF00644">
    <property type="entry name" value="PARP"/>
    <property type="match status" value="1"/>
</dbReference>
<dbReference type="InterPro" id="IPR012317">
    <property type="entry name" value="Poly(ADP-ribose)pol_cat_dom"/>
</dbReference>
<dbReference type="AlphaFoldDB" id="A0A9P8CUK8"/>
<feature type="region of interest" description="Disordered" evidence="5">
    <location>
        <begin position="136"/>
        <end position="165"/>
    </location>
</feature>
<feature type="region of interest" description="Disordered" evidence="5">
    <location>
        <begin position="847"/>
        <end position="872"/>
    </location>
</feature>
<proteinExistence type="predicted"/>
<keyword evidence="2" id="KW-0808">Transferase</keyword>
<dbReference type="Proteomes" id="UP000887229">
    <property type="component" value="Unassembled WGS sequence"/>
</dbReference>
<evidence type="ECO:0000259" key="6">
    <source>
        <dbReference type="PROSITE" id="PS50127"/>
    </source>
</evidence>
<dbReference type="EMBL" id="MU251245">
    <property type="protein sequence ID" value="KAG9257671.1"/>
    <property type="molecule type" value="Genomic_DNA"/>
</dbReference>
<keyword evidence="8" id="KW-1185">Reference proteome</keyword>
<dbReference type="SUPFAM" id="SSF54495">
    <property type="entry name" value="UBC-like"/>
    <property type="match status" value="1"/>
</dbReference>
<feature type="compositionally biased region" description="Acidic residues" evidence="5">
    <location>
        <begin position="142"/>
        <end position="165"/>
    </location>
</feature>
<dbReference type="PANTHER" id="PTHR21328">
    <property type="entry name" value="POLY ADP-RIBOSE POLYMERASE FAMILY, MEMBER PARP"/>
    <property type="match status" value="1"/>
</dbReference>
<dbReference type="CDD" id="cd23802">
    <property type="entry name" value="UBCc_UBE2Q"/>
    <property type="match status" value="1"/>
</dbReference>
<dbReference type="Gene3D" id="3.90.228.10">
    <property type="match status" value="1"/>
</dbReference>
<name>A0A9P8CUK8_9HYPO</name>
<dbReference type="InterPro" id="IPR016135">
    <property type="entry name" value="UBQ-conjugating_enzyme/RWD"/>
</dbReference>
<evidence type="ECO:0000313" key="7">
    <source>
        <dbReference type="EMBL" id="KAG9257671.1"/>
    </source>
</evidence>
<dbReference type="SUPFAM" id="SSF56399">
    <property type="entry name" value="ADP-ribosylation"/>
    <property type="match status" value="1"/>
</dbReference>
<evidence type="ECO:0000256" key="2">
    <source>
        <dbReference type="ARBA" id="ARBA00022679"/>
    </source>
</evidence>